<gene>
    <name evidence="2" type="ORF">A3B86_03455</name>
</gene>
<reference evidence="2 3" key="1">
    <citation type="journal article" date="2016" name="Nat. Commun.">
        <title>Thousands of microbial genomes shed light on interconnected biogeochemical processes in an aquifer system.</title>
        <authorList>
            <person name="Anantharaman K."/>
            <person name="Brown C.T."/>
            <person name="Hug L.A."/>
            <person name="Sharon I."/>
            <person name="Castelle C.J."/>
            <person name="Probst A.J."/>
            <person name="Thomas B.C."/>
            <person name="Singh A."/>
            <person name="Wilkins M.J."/>
            <person name="Karaoz U."/>
            <person name="Brodie E.L."/>
            <person name="Williams K.H."/>
            <person name="Hubbard S.S."/>
            <person name="Banfield J.F."/>
        </authorList>
    </citation>
    <scope>NUCLEOTIDE SEQUENCE [LARGE SCALE GENOMIC DNA]</scope>
</reference>
<dbReference type="AlphaFoldDB" id="A0A1F8F2K4"/>
<name>A0A1F8F2K4_9BACT</name>
<sequence>MGLFKNKSKRKTKKQKALITGTRPRFTSHQGRLGGPGAALRMETYPWSQELIAPTGAISRDSRGADRRKGLRTQPEAKLCSFSKAGC</sequence>
<accession>A0A1F8F2K4</accession>
<proteinExistence type="predicted"/>
<dbReference type="Proteomes" id="UP000176834">
    <property type="component" value="Unassembled WGS sequence"/>
</dbReference>
<organism evidence="2 3">
    <name type="scientific">Candidatus Yanofskybacteria bacterium RIFCSPHIGHO2_02_FULL_38_22b</name>
    <dbReference type="NCBI Taxonomy" id="1802673"/>
    <lineage>
        <taxon>Bacteria</taxon>
        <taxon>Candidatus Yanofskyibacteriota</taxon>
    </lineage>
</organism>
<evidence type="ECO:0000256" key="1">
    <source>
        <dbReference type="SAM" id="MobiDB-lite"/>
    </source>
</evidence>
<protein>
    <submittedName>
        <fullName evidence="2">Uncharacterized protein</fullName>
    </submittedName>
</protein>
<dbReference type="EMBL" id="MGJN01000019">
    <property type="protein sequence ID" value="OGN06476.1"/>
    <property type="molecule type" value="Genomic_DNA"/>
</dbReference>
<comment type="caution">
    <text evidence="2">The sequence shown here is derived from an EMBL/GenBank/DDBJ whole genome shotgun (WGS) entry which is preliminary data.</text>
</comment>
<feature type="compositionally biased region" description="Basic residues" evidence="1">
    <location>
        <begin position="1"/>
        <end position="16"/>
    </location>
</feature>
<feature type="region of interest" description="Disordered" evidence="1">
    <location>
        <begin position="1"/>
        <end position="39"/>
    </location>
</feature>
<evidence type="ECO:0000313" key="3">
    <source>
        <dbReference type="Proteomes" id="UP000176834"/>
    </source>
</evidence>
<evidence type="ECO:0000313" key="2">
    <source>
        <dbReference type="EMBL" id="OGN06476.1"/>
    </source>
</evidence>